<organism evidence="5 6">
    <name type="scientific">Babesia ovata</name>
    <dbReference type="NCBI Taxonomy" id="189622"/>
    <lineage>
        <taxon>Eukaryota</taxon>
        <taxon>Sar</taxon>
        <taxon>Alveolata</taxon>
        <taxon>Apicomplexa</taxon>
        <taxon>Aconoidasida</taxon>
        <taxon>Piroplasmida</taxon>
        <taxon>Babesiidae</taxon>
        <taxon>Babesia</taxon>
    </lineage>
</organism>
<comment type="caution">
    <text evidence="5">The sequence shown here is derived from an EMBL/GenBank/DDBJ whole genome shotgun (WGS) entry which is preliminary data.</text>
</comment>
<protein>
    <recommendedName>
        <fullName evidence="7">C3H1-type domain-containing protein</fullName>
    </recommendedName>
</protein>
<evidence type="ECO:0000256" key="4">
    <source>
        <dbReference type="SAM" id="SignalP"/>
    </source>
</evidence>
<feature type="chain" id="PRO_5014171939" description="C3H1-type domain-containing protein" evidence="4">
    <location>
        <begin position="21"/>
        <end position="2051"/>
    </location>
</feature>
<feature type="coiled-coil region" evidence="1">
    <location>
        <begin position="314"/>
        <end position="396"/>
    </location>
</feature>
<dbReference type="Proteomes" id="UP000236319">
    <property type="component" value="Unassembled WGS sequence"/>
</dbReference>
<proteinExistence type="predicted"/>
<feature type="compositionally biased region" description="Polar residues" evidence="2">
    <location>
        <begin position="1647"/>
        <end position="1668"/>
    </location>
</feature>
<evidence type="ECO:0000313" key="6">
    <source>
        <dbReference type="Proteomes" id="UP000236319"/>
    </source>
</evidence>
<evidence type="ECO:0000313" key="5">
    <source>
        <dbReference type="EMBL" id="GBE63460.1"/>
    </source>
</evidence>
<reference evidence="5 6" key="1">
    <citation type="journal article" date="2017" name="BMC Genomics">
        <title>Whole-genome assembly of Babesia ovata and comparative genomics between closely related pathogens.</title>
        <authorList>
            <person name="Yamagishi J."/>
            <person name="Asada M."/>
            <person name="Hakimi H."/>
            <person name="Tanaka T.Q."/>
            <person name="Sugimoto C."/>
            <person name="Kawazu S."/>
        </authorList>
    </citation>
    <scope>NUCLEOTIDE SEQUENCE [LARGE SCALE GENOMIC DNA]</scope>
    <source>
        <strain evidence="5 6">Miyake</strain>
    </source>
</reference>
<dbReference type="GeneID" id="39877230"/>
<keyword evidence="1" id="KW-0175">Coiled coil</keyword>
<evidence type="ECO:0000256" key="1">
    <source>
        <dbReference type="SAM" id="Coils"/>
    </source>
</evidence>
<evidence type="ECO:0008006" key="7">
    <source>
        <dbReference type="Google" id="ProtNLM"/>
    </source>
</evidence>
<sequence length="2051" mass="228755">MCHFTFFLILLIAYQSPKNASEIDKLNKDLQSHNASLNSLETLKELCGYAEKINQNHVDEQSCKNFLESLCTGLEKFLGYQNGNYTGEGIVYSDLDRLCDGVMSFLHGVLSNIKPKLGLHSNEINEAIRLLEANKHSGKDGFNAAIGEVVQGVNKYNEGVKKSNQEVKEIMTKMQGYTRQEDGKLINGLHAIQVENNPRDPELMFAYKDVNKALQECQAEATKFTDSLNISDTNNKHKDAVNDLNDTLKVKLNNLRSTIVYETGRLGKVQKQEEKQFEERTAKIAEVLKALGTQINKHICREIERFVEDLKPKVQKILDELKKIDKRLQEYVKELEAWIESALQVIKSAEEKFDEISAEANEEAVSKNPAQIRQVAQELNTRLEGEIEELKKWREAATEAVGKGIENCDLILERVQNGHPKNRQNNGGLTFIKKKAEELKTQAEKLRLAAEGAMRDVKDQVAVALNEVMQMDMYLKRDLKGVKDDIKKGITQEITKLNIAQLEGKVIQDLGTLKQKIESAVKDYVKSYVDAIKTKVGVVKDGIGDTQAKNGPGNESIFFNWNGLKHQITWLVGGLTNEGPVGTGKLQEIVHGILSYAKEFGSGKFETQILTGWLKEILEDTKVNRNITTYVSDNRDKGKFIGTEFNNKGQGDKILAVKEAIKSKLPEELKASLLNVAGTSNRPGAKVSEIAQRFKEFAQQVETDLKDKASQISEKVEEHLGLKTLNNSTDKTGLLNALKTILPSIAAVARKFAEEIQKFLEKSKIGYNLEPAIKKVGEIVTKLGDPEGSTNQPGSKITKALKEVQPAINLLYSDLGTALGQSAHTTLIPPVALTEPIDTTVARKIEEGITSTTSPLLGTSVIPQQITYELGEKHKLMQLFKTHYSTINSALSEPTFGGQVDSILDQEIGGNAKVGSTITELAKTKFNGYKHYVDEKKLKSALGTGKPQDIQSSGELPQSIKRIETTGVAELEKTIGESAGPDKKITKDTFEKPVQTIDAQLTYLTQLVNRDRADDYGNKGVQTILNELKVGLTKQSLGTANGLQQIQENLTDLHNQVPHISAKLVSMCSKINTAVHFGKESIKTLRDTKIKQQLKNIRNNLTKLQNDLVTKPIKLTETFISSIGHYRQATIQLLETHVNKEVDDATKQLTVYARKQYVESIKFLLKAFAEKVTEELKTLPDEIGKDLEQGHKKFMELFAKDVMRRLEGINEIDPNKFTKAEPPLHQAATKLNSALNALFKKLKSDEDLKSDHDKVAPSKDALTKILNGLMRSRHFDNNFSTHLVTFNKALTEFNPKTYGEGKYPFILESFKRGFAALFTELEKAYVNVYDGHPKQINLSKLLQDKPQKDPSTPAEKVLTPDGENMSKVFLSILEIISEDLTYLKTQCLSEWYARRIHSGSSLGTFLQTCGYRVVTNRDSQNGELQYTNNMKGEHIYGRLVGDSECVFDSDKDAKRALDMLNDCLTHYYSVSHIATSFSKKRPCFIYEMLAWCTSLLHHPVYIDLTTNDFSHLFDKPKRKEADNVVDDISLEEPSSLSLAAYPQKIAQSEIHDAIVHVTSLAPVILTTIVGYGDEFTTYAVDYHTNALGFTFPSSAGDCLNMLLECLRRMFPVFRFLHHQCTNLVSEHGWYSCKYGKDVKSAKWPCSDHSNSKPNGQPNCKPNHQPNGQANCQPRSPLMSYLNDCLPGHLPHQVSAIGCKAPCLTPLGFRGFSGSTKTGKDLCKVLTKFFGNGVASPLLSVAPKPPSNLAEHIQFALSFVKGWSHNGGNGLKTVVENSAKSVSIDLYNEPSKLTDALRDAYRNAHGKHGGKDHLTAYADVSSIAMTQACNDTVGKALCAPYVASLCGDTYAYFAEKHCNTYLSWAIYLPWTFWDLLNNLYNAFCQITCADWECRGCLRGGKCKSGKHGVVEDEKKPDDTCQCPSIVTCRGVAPTLYQYGFSFGEASTLNGKAPKKCRDFCSQLHKVLHSDYFNKLFEECDNFLKEIRCPFMLTLLALWSLSLLYLLHIAVVRLDVLRIRSHLRSPSSHRIAAQSLLATARVRALANVKYFSP</sequence>
<keyword evidence="3" id="KW-0472">Membrane</keyword>
<feature type="coiled-coil region" evidence="1">
    <location>
        <begin position="429"/>
        <end position="456"/>
    </location>
</feature>
<accession>A0A2H6KKE4</accession>
<feature type="region of interest" description="Disordered" evidence="2">
    <location>
        <begin position="1645"/>
        <end position="1668"/>
    </location>
</feature>
<evidence type="ECO:0000256" key="3">
    <source>
        <dbReference type="SAM" id="Phobius"/>
    </source>
</evidence>
<feature type="signal peptide" evidence="4">
    <location>
        <begin position="1"/>
        <end position="20"/>
    </location>
</feature>
<dbReference type="RefSeq" id="XP_028869703.1">
    <property type="nucleotide sequence ID" value="XM_029013870.1"/>
</dbReference>
<keyword evidence="3" id="KW-1133">Transmembrane helix</keyword>
<name>A0A2H6KKE4_9APIC</name>
<keyword evidence="6" id="KW-1185">Reference proteome</keyword>
<dbReference type="VEuPathDB" id="PiroplasmaDB:BOVATA_049530"/>
<keyword evidence="4" id="KW-0732">Signal</keyword>
<keyword evidence="3" id="KW-0812">Transmembrane</keyword>
<evidence type="ECO:0000256" key="2">
    <source>
        <dbReference type="SAM" id="MobiDB-lite"/>
    </source>
</evidence>
<feature type="transmembrane region" description="Helical" evidence="3">
    <location>
        <begin position="1989"/>
        <end position="2012"/>
    </location>
</feature>
<dbReference type="EMBL" id="BDSA01000052">
    <property type="protein sequence ID" value="GBE63460.1"/>
    <property type="molecule type" value="Genomic_DNA"/>
</dbReference>
<gene>
    <name evidence="5" type="ORF">BOVATA_049530</name>
</gene>